<reference evidence="3 4" key="1">
    <citation type="journal article" date="2014" name="Agronomy (Basel)">
        <title>A Draft Genome Sequence for Ensete ventricosum, the Drought-Tolerant Tree Against Hunger.</title>
        <authorList>
            <person name="Harrison J."/>
            <person name="Moore K.A."/>
            <person name="Paszkiewicz K."/>
            <person name="Jones T."/>
            <person name="Grant M."/>
            <person name="Ambacheew D."/>
            <person name="Muzemil S."/>
            <person name="Studholme D.J."/>
        </authorList>
    </citation>
    <scope>NUCLEOTIDE SEQUENCE [LARGE SCALE GENOMIC DNA]</scope>
</reference>
<evidence type="ECO:0000313" key="3">
    <source>
        <dbReference type="EMBL" id="RRT47832.1"/>
    </source>
</evidence>
<keyword evidence="2" id="KW-0812">Transmembrane</keyword>
<gene>
    <name evidence="3" type="ORF">B296_00008522</name>
</gene>
<organism evidence="3 4">
    <name type="scientific">Ensete ventricosum</name>
    <name type="common">Abyssinian banana</name>
    <name type="synonym">Musa ensete</name>
    <dbReference type="NCBI Taxonomy" id="4639"/>
    <lineage>
        <taxon>Eukaryota</taxon>
        <taxon>Viridiplantae</taxon>
        <taxon>Streptophyta</taxon>
        <taxon>Embryophyta</taxon>
        <taxon>Tracheophyta</taxon>
        <taxon>Spermatophyta</taxon>
        <taxon>Magnoliopsida</taxon>
        <taxon>Liliopsida</taxon>
        <taxon>Zingiberales</taxon>
        <taxon>Musaceae</taxon>
        <taxon>Ensete</taxon>
    </lineage>
</organism>
<dbReference type="AlphaFoldDB" id="A0A426Y7Y2"/>
<feature type="transmembrane region" description="Helical" evidence="2">
    <location>
        <begin position="6"/>
        <end position="25"/>
    </location>
</feature>
<name>A0A426Y7Y2_ENSVE</name>
<accession>A0A426Y7Y2</accession>
<dbReference type="EMBL" id="AMZH03014325">
    <property type="protein sequence ID" value="RRT47832.1"/>
    <property type="molecule type" value="Genomic_DNA"/>
</dbReference>
<keyword evidence="2" id="KW-1133">Transmembrane helix</keyword>
<feature type="region of interest" description="Disordered" evidence="1">
    <location>
        <begin position="44"/>
        <end position="71"/>
    </location>
</feature>
<feature type="region of interest" description="Disordered" evidence="1">
    <location>
        <begin position="200"/>
        <end position="260"/>
    </location>
</feature>
<comment type="caution">
    <text evidence="3">The sequence shown here is derived from an EMBL/GenBank/DDBJ whole genome shotgun (WGS) entry which is preliminary data.</text>
</comment>
<dbReference type="Proteomes" id="UP000287651">
    <property type="component" value="Unassembled WGS sequence"/>
</dbReference>
<feature type="compositionally biased region" description="Basic residues" evidence="1">
    <location>
        <begin position="49"/>
        <end position="61"/>
    </location>
</feature>
<evidence type="ECO:0000313" key="4">
    <source>
        <dbReference type="Proteomes" id="UP000287651"/>
    </source>
</evidence>
<protein>
    <submittedName>
        <fullName evidence="3">Uncharacterized protein</fullName>
    </submittedName>
</protein>
<evidence type="ECO:0000256" key="2">
    <source>
        <dbReference type="SAM" id="Phobius"/>
    </source>
</evidence>
<proteinExistence type="predicted"/>
<sequence length="260" mass="29420">MAQWPSTSIVFESIFVLIFAAYVMHPLRFPNSGIRAKAEREKEQWGSAHVRRRRPPARCRPRATAPVARATAHTDGVQHLPTRFLFSLNMSKFEVTLRELLNMLREAESAIKKEKPVLYIGVTQEWVDEGELPIERTKNWRWRRPYEVLAEATYGEVLRWVFRMCTSNLTSDESLGHKHMGAMYHGGRSQIASTRELIGGHSGVEAGGRKGRESDDESSGAQLPKSKVSVRKEVDSEECHSTAKADLSIAKEGMKMQGNR</sequence>
<feature type="compositionally biased region" description="Basic and acidic residues" evidence="1">
    <location>
        <begin position="230"/>
        <end position="243"/>
    </location>
</feature>
<keyword evidence="2" id="KW-0472">Membrane</keyword>
<feature type="compositionally biased region" description="Low complexity" evidence="1">
    <location>
        <begin position="62"/>
        <end position="71"/>
    </location>
</feature>
<evidence type="ECO:0000256" key="1">
    <source>
        <dbReference type="SAM" id="MobiDB-lite"/>
    </source>
</evidence>